<dbReference type="EMBL" id="VFSV01000034">
    <property type="protein sequence ID" value="TRD15787.1"/>
    <property type="molecule type" value="Genomic_DNA"/>
</dbReference>
<dbReference type="PANTHER" id="PTHR30055:SF234">
    <property type="entry name" value="HTH-TYPE TRANSCRIPTIONAL REGULATOR BETI"/>
    <property type="match status" value="1"/>
</dbReference>
<dbReference type="GO" id="GO:0000976">
    <property type="term" value="F:transcription cis-regulatory region binding"/>
    <property type="evidence" value="ECO:0007669"/>
    <property type="project" value="TreeGrafter"/>
</dbReference>
<dbReference type="InterPro" id="IPR025996">
    <property type="entry name" value="MT1864/Rv1816-like_C"/>
</dbReference>
<dbReference type="AlphaFoldDB" id="A0A547PNR1"/>
<protein>
    <submittedName>
        <fullName evidence="6">TetR/AcrR family transcriptional regulator</fullName>
    </submittedName>
</protein>
<dbReference type="Gene3D" id="1.10.357.10">
    <property type="entry name" value="Tetracycline Repressor, domain 2"/>
    <property type="match status" value="1"/>
</dbReference>
<dbReference type="Pfam" id="PF00440">
    <property type="entry name" value="TetR_N"/>
    <property type="match status" value="1"/>
</dbReference>
<dbReference type="SUPFAM" id="SSF48498">
    <property type="entry name" value="Tetracyclin repressor-like, C-terminal domain"/>
    <property type="match status" value="1"/>
</dbReference>
<feature type="domain" description="HTH tetR-type" evidence="5">
    <location>
        <begin position="10"/>
        <end position="70"/>
    </location>
</feature>
<dbReference type="InterPro" id="IPR050109">
    <property type="entry name" value="HTH-type_TetR-like_transc_reg"/>
</dbReference>
<comment type="caution">
    <text evidence="6">The sequence shown here is derived from an EMBL/GenBank/DDBJ whole genome shotgun (WGS) entry which is preliminary data.</text>
</comment>
<accession>A0A547PNR1</accession>
<dbReference type="InterPro" id="IPR036271">
    <property type="entry name" value="Tet_transcr_reg_TetR-rel_C_sf"/>
</dbReference>
<keyword evidence="3" id="KW-0804">Transcription</keyword>
<dbReference type="SUPFAM" id="SSF46689">
    <property type="entry name" value="Homeodomain-like"/>
    <property type="match status" value="1"/>
</dbReference>
<dbReference type="PANTHER" id="PTHR30055">
    <property type="entry name" value="HTH-TYPE TRANSCRIPTIONAL REGULATOR RUTR"/>
    <property type="match status" value="1"/>
</dbReference>
<dbReference type="InterPro" id="IPR009057">
    <property type="entry name" value="Homeodomain-like_sf"/>
</dbReference>
<dbReference type="GO" id="GO:0003700">
    <property type="term" value="F:DNA-binding transcription factor activity"/>
    <property type="evidence" value="ECO:0007669"/>
    <property type="project" value="TreeGrafter"/>
</dbReference>
<organism evidence="6 7">
    <name type="scientific">Palleronia caenipelagi</name>
    <dbReference type="NCBI Taxonomy" id="2489174"/>
    <lineage>
        <taxon>Bacteria</taxon>
        <taxon>Pseudomonadati</taxon>
        <taxon>Pseudomonadota</taxon>
        <taxon>Alphaproteobacteria</taxon>
        <taxon>Rhodobacterales</taxon>
        <taxon>Roseobacteraceae</taxon>
        <taxon>Palleronia</taxon>
    </lineage>
</organism>
<keyword evidence="1" id="KW-0805">Transcription regulation</keyword>
<evidence type="ECO:0000256" key="4">
    <source>
        <dbReference type="PROSITE-ProRule" id="PRU00335"/>
    </source>
</evidence>
<evidence type="ECO:0000256" key="1">
    <source>
        <dbReference type="ARBA" id="ARBA00023015"/>
    </source>
</evidence>
<gene>
    <name evidence="6" type="ORF">FEV53_15110</name>
</gene>
<sequence>MSDKRESRKAELRGRLLDAAEAQIAREGLASLKAREVTREAGCALGALYNVFEDLDRLVLDVNLRTLSRLKVMLAEACEAADPTPRAQLEALATVYAEFALGEPQLWQALFNHRVPMEVITDVYRTEHAPLIELIVPPLGILRPDLTGANLVQRARTLFSAVHGVVHLSLLGRVVGVPQEMLVEEVRALVQTLTKEPVA</sequence>
<dbReference type="InterPro" id="IPR001647">
    <property type="entry name" value="HTH_TetR"/>
</dbReference>
<evidence type="ECO:0000313" key="6">
    <source>
        <dbReference type="EMBL" id="TRD15787.1"/>
    </source>
</evidence>
<proteinExistence type="predicted"/>
<evidence type="ECO:0000313" key="7">
    <source>
        <dbReference type="Proteomes" id="UP000318590"/>
    </source>
</evidence>
<feature type="DNA-binding region" description="H-T-H motif" evidence="4">
    <location>
        <begin position="33"/>
        <end position="52"/>
    </location>
</feature>
<keyword evidence="7" id="KW-1185">Reference proteome</keyword>
<dbReference type="RefSeq" id="WP_142835638.1">
    <property type="nucleotide sequence ID" value="NZ_VFSV01000034.1"/>
</dbReference>
<name>A0A547PNR1_9RHOB</name>
<dbReference type="PROSITE" id="PS50977">
    <property type="entry name" value="HTH_TETR_2"/>
    <property type="match status" value="1"/>
</dbReference>
<dbReference type="OrthoDB" id="7223515at2"/>
<evidence type="ECO:0000256" key="2">
    <source>
        <dbReference type="ARBA" id="ARBA00023125"/>
    </source>
</evidence>
<evidence type="ECO:0000256" key="3">
    <source>
        <dbReference type="ARBA" id="ARBA00023163"/>
    </source>
</evidence>
<keyword evidence="2 4" id="KW-0238">DNA-binding</keyword>
<reference evidence="6 7" key="1">
    <citation type="submission" date="2019-06" db="EMBL/GenBank/DDBJ databases">
        <title>Paenimaribius caenipelagi gen. nov., sp. nov., isolated from a tidal flat.</title>
        <authorList>
            <person name="Yoon J.-H."/>
        </authorList>
    </citation>
    <scope>NUCLEOTIDE SEQUENCE [LARGE SCALE GENOMIC DNA]</scope>
    <source>
        <strain evidence="6 7">JBTF-M29</strain>
    </source>
</reference>
<evidence type="ECO:0000259" key="5">
    <source>
        <dbReference type="PROSITE" id="PS50977"/>
    </source>
</evidence>
<dbReference type="Proteomes" id="UP000318590">
    <property type="component" value="Unassembled WGS sequence"/>
</dbReference>
<dbReference type="Pfam" id="PF13305">
    <property type="entry name" value="TetR_C_33"/>
    <property type="match status" value="1"/>
</dbReference>